<keyword evidence="1" id="KW-0472">Membrane</keyword>
<dbReference type="Proteomes" id="UP000871786">
    <property type="component" value="Unassembled WGS sequence"/>
</dbReference>
<proteinExistence type="predicted"/>
<keyword evidence="1" id="KW-1133">Transmembrane helix</keyword>
<gene>
    <name evidence="2" type="ORF">J5U05_002636</name>
    <name evidence="3" type="ORF">R8G00_06275</name>
</gene>
<dbReference type="EMBL" id="JAWPMK010000001">
    <property type="protein sequence ID" value="MDW9349247.1"/>
    <property type="molecule type" value="Genomic_DNA"/>
</dbReference>
<dbReference type="RefSeq" id="WP_024196195.1">
    <property type="nucleotide sequence ID" value="NZ_JAGMGG010000021.1"/>
</dbReference>
<feature type="transmembrane region" description="Helical" evidence="1">
    <location>
        <begin position="6"/>
        <end position="28"/>
    </location>
</feature>
<accession>A0A377N3L8</accession>
<organism evidence="2">
    <name type="scientific">Escherichia coli</name>
    <dbReference type="NCBI Taxonomy" id="562"/>
    <lineage>
        <taxon>Bacteria</taxon>
        <taxon>Pseudomonadati</taxon>
        <taxon>Pseudomonadota</taxon>
        <taxon>Gammaproteobacteria</taxon>
        <taxon>Enterobacterales</taxon>
        <taxon>Enterobacteriaceae</taxon>
        <taxon>Escherichia</taxon>
    </lineage>
</organism>
<reference evidence="2" key="1">
    <citation type="journal article" date="2018" name="Genome Biol.">
        <title>SKESA: strategic k-mer extension for scrupulous assemblies.</title>
        <authorList>
            <person name="Souvorov A."/>
            <person name="Agarwala R."/>
            <person name="Lipman D.J."/>
        </authorList>
    </citation>
    <scope>NUCLEOTIDE SEQUENCE</scope>
    <source>
        <strain evidence="2">ST-87-5</strain>
    </source>
</reference>
<keyword evidence="1" id="KW-0812">Transmembrane</keyword>
<protein>
    <submittedName>
        <fullName evidence="2">Superinfection exclusion protein A</fullName>
    </submittedName>
</protein>
<sequence>MSDSMSYAVLVAATLFMGIGLQIAWFFFSSFIKRKRIESRISEISIAIGKNAENPENEACALNYLKEKFSPEKFENRITDALGLVISVIHMPLSLLITVWYFAMIAGRIFGFMNIEPVVLWVPMILQLLLSVAIFIFSVFIKIVFGRYPGEAKGFNKEFIKTIK</sequence>
<name>A0A377N3L8_ECOLX</name>
<reference evidence="2" key="2">
    <citation type="submission" date="2021-03" db="EMBL/GenBank/DDBJ databases">
        <authorList>
            <consortium name="NCBI Pathogen Detection Project"/>
        </authorList>
    </citation>
    <scope>NUCLEOTIDE SEQUENCE</scope>
    <source>
        <strain evidence="2">ST-87-5</strain>
    </source>
</reference>
<dbReference type="Proteomes" id="UP001271591">
    <property type="component" value="Unassembled WGS sequence"/>
</dbReference>
<comment type="caution">
    <text evidence="2">The sequence shown here is derived from an EMBL/GenBank/DDBJ whole genome shotgun (WGS) entry which is preliminary data.</text>
</comment>
<evidence type="ECO:0000313" key="2">
    <source>
        <dbReference type="EMBL" id="HBA4247510.1"/>
    </source>
</evidence>
<dbReference type="AlphaFoldDB" id="A0A377N3L8"/>
<reference evidence="3" key="3">
    <citation type="submission" date="2023-10" db="EMBL/GenBank/DDBJ databases">
        <title>Draft Genome Sequence of a Shiga toxin-producing Escherichia coli strain from deer meat showing an IS-element integration in the B-subunit of the Shiga toxin Stx2b gene.</title>
        <authorList>
            <person name="Projahn M."/>
            <person name="Borowiak M."/>
        </authorList>
    </citation>
    <scope>NUCLEOTIDE SEQUENCE</scope>
    <source>
        <strain evidence="3">BfR-EC-18960</strain>
    </source>
</reference>
<evidence type="ECO:0000256" key="1">
    <source>
        <dbReference type="SAM" id="Phobius"/>
    </source>
</evidence>
<evidence type="ECO:0000313" key="3">
    <source>
        <dbReference type="EMBL" id="MDW9349247.1"/>
    </source>
</evidence>
<feature type="transmembrane region" description="Helical" evidence="1">
    <location>
        <begin position="124"/>
        <end position="145"/>
    </location>
</feature>
<dbReference type="EMBL" id="DADRWU010000023">
    <property type="protein sequence ID" value="HBA4247510.1"/>
    <property type="molecule type" value="Genomic_DNA"/>
</dbReference>
<feature type="transmembrane region" description="Helical" evidence="1">
    <location>
        <begin position="81"/>
        <end position="104"/>
    </location>
</feature>